<accession>A0A8S5NUY0</accession>
<reference evidence="2" key="1">
    <citation type="journal article" date="2021" name="Proc. Natl. Acad. Sci. U.S.A.">
        <title>A Catalog of Tens of Thousands of Viruses from Human Metagenomes Reveals Hidden Associations with Chronic Diseases.</title>
        <authorList>
            <person name="Tisza M.J."/>
            <person name="Buck C.B."/>
        </authorList>
    </citation>
    <scope>NUCLEOTIDE SEQUENCE</scope>
    <source>
        <strain evidence="2">CtnMb19</strain>
    </source>
</reference>
<protein>
    <submittedName>
        <fullName evidence="2">Uncharacterized protein</fullName>
    </submittedName>
</protein>
<organism evidence="2">
    <name type="scientific">Siphoviridae sp. ctnMb19</name>
    <dbReference type="NCBI Taxonomy" id="2825659"/>
    <lineage>
        <taxon>Viruses</taxon>
        <taxon>Duplodnaviria</taxon>
        <taxon>Heunggongvirae</taxon>
        <taxon>Uroviricota</taxon>
        <taxon>Caudoviricetes</taxon>
    </lineage>
</organism>
<evidence type="ECO:0000256" key="1">
    <source>
        <dbReference type="SAM" id="Phobius"/>
    </source>
</evidence>
<keyword evidence="1" id="KW-0812">Transmembrane</keyword>
<keyword evidence="1" id="KW-0472">Membrane</keyword>
<dbReference type="EMBL" id="BK015251">
    <property type="protein sequence ID" value="DAD98018.1"/>
    <property type="molecule type" value="Genomic_DNA"/>
</dbReference>
<feature type="transmembrane region" description="Helical" evidence="1">
    <location>
        <begin position="44"/>
        <end position="62"/>
    </location>
</feature>
<proteinExistence type="predicted"/>
<name>A0A8S5NUY0_9CAUD</name>
<keyword evidence="1" id="KW-1133">Transmembrane helix</keyword>
<evidence type="ECO:0000313" key="2">
    <source>
        <dbReference type="EMBL" id="DAD98018.1"/>
    </source>
</evidence>
<sequence length="63" mass="7308">MEKEVQATPQYSISVEELIAERNNLEVSIAAYKKAKRDSRIAEYLWMLSAILFIVSMIFQLIN</sequence>